<name>A0ABW8UZN9_9RHOB</name>
<gene>
    <name evidence="4" type="ORF">ACERZ8_14945</name>
</gene>
<evidence type="ECO:0000256" key="2">
    <source>
        <dbReference type="SAM" id="SignalP"/>
    </source>
</evidence>
<accession>A0ABW8UZN9</accession>
<protein>
    <recommendedName>
        <fullName evidence="3">DUF8173 domain-containing protein</fullName>
    </recommendedName>
</protein>
<sequence length="393" mass="41225">MFKVSRAVIFAVIVGLAGGASADSTSVTHGGDTYVAGQQVNEAVSSNGDTFVAGRTIDARGTTAGDLHVSGFDLSISTDTAQDLYAAGATVVARGAVGEDLTAAGFSVRTEKASVTDGNVRIFANSVTIEGPVEGALMVTGRDVILNAPISGDARIVAQTLTFGPDAVVNGTITYSTKEKVAVPERVALEERVTFVAHSGRRVWDEWDKIGKEIPILPTFASMAFSFVISLLFFLVLGALMLAFMPKRLARLRRGIAAAPGQTILLGVIGLSILFGMLPIIALTIVGLPFVPIVVLALIVVWTFGYALGAYGVAMRIWSGFGGADDPSTAARLLVFAAAIIGVALLNFIPFVGWVANYTLVLLGVGAMTRAFFHWIIGNPDVAFDVDMKPIQD</sequence>
<feature type="signal peptide" evidence="2">
    <location>
        <begin position="1"/>
        <end position="22"/>
    </location>
</feature>
<feature type="chain" id="PRO_5046560176" description="DUF8173 domain-containing protein" evidence="2">
    <location>
        <begin position="23"/>
        <end position="393"/>
    </location>
</feature>
<keyword evidence="1" id="KW-1133">Transmembrane helix</keyword>
<keyword evidence="1" id="KW-0472">Membrane</keyword>
<dbReference type="Proteomes" id="UP001627408">
    <property type="component" value="Unassembled WGS sequence"/>
</dbReference>
<keyword evidence="2" id="KW-0732">Signal</keyword>
<evidence type="ECO:0000256" key="1">
    <source>
        <dbReference type="SAM" id="Phobius"/>
    </source>
</evidence>
<feature type="transmembrane region" description="Helical" evidence="1">
    <location>
        <begin position="264"/>
        <end position="287"/>
    </location>
</feature>
<evidence type="ECO:0000259" key="3">
    <source>
        <dbReference type="Pfam" id="PF26514"/>
    </source>
</evidence>
<feature type="transmembrane region" description="Helical" evidence="1">
    <location>
        <begin position="293"/>
        <end position="318"/>
    </location>
</feature>
<feature type="domain" description="DUF8173" evidence="3">
    <location>
        <begin position="222"/>
        <end position="372"/>
    </location>
</feature>
<feature type="transmembrane region" description="Helical" evidence="1">
    <location>
        <begin position="220"/>
        <end position="244"/>
    </location>
</feature>
<comment type="caution">
    <text evidence="4">The sequence shown here is derived from an EMBL/GenBank/DDBJ whole genome shotgun (WGS) entry which is preliminary data.</text>
</comment>
<proteinExistence type="predicted"/>
<dbReference type="Pfam" id="PF26514">
    <property type="entry name" value="DUF8173"/>
    <property type="match status" value="1"/>
</dbReference>
<evidence type="ECO:0000313" key="5">
    <source>
        <dbReference type="Proteomes" id="UP001627408"/>
    </source>
</evidence>
<organism evidence="4 5">
    <name type="scientific">Tateyamaria armeniaca</name>
    <dbReference type="NCBI Taxonomy" id="2518930"/>
    <lineage>
        <taxon>Bacteria</taxon>
        <taxon>Pseudomonadati</taxon>
        <taxon>Pseudomonadota</taxon>
        <taxon>Alphaproteobacteria</taxon>
        <taxon>Rhodobacterales</taxon>
        <taxon>Roseobacteraceae</taxon>
        <taxon>Tateyamaria</taxon>
    </lineage>
</organism>
<dbReference type="EMBL" id="JBHDIY010000002">
    <property type="protein sequence ID" value="MFL4471114.1"/>
    <property type="molecule type" value="Genomic_DNA"/>
</dbReference>
<evidence type="ECO:0000313" key="4">
    <source>
        <dbReference type="EMBL" id="MFL4471114.1"/>
    </source>
</evidence>
<keyword evidence="1" id="KW-0812">Transmembrane</keyword>
<dbReference type="RefSeq" id="WP_407592947.1">
    <property type="nucleotide sequence ID" value="NZ_JBHDIY010000002.1"/>
</dbReference>
<keyword evidence="5" id="KW-1185">Reference proteome</keyword>
<reference evidence="4 5" key="1">
    <citation type="submission" date="2024-08" db="EMBL/GenBank/DDBJ databases">
        <title>Tateyamaria sp. nov., isolated from marine algae.</title>
        <authorList>
            <person name="Choi B.J."/>
            <person name="Kim J.M."/>
            <person name="Lee J.K."/>
            <person name="Choi D.G."/>
            <person name="Bayburt H."/>
            <person name="Baek J.H."/>
            <person name="Han D.M."/>
            <person name="Jeon C.O."/>
        </authorList>
    </citation>
    <scope>NUCLEOTIDE SEQUENCE [LARGE SCALE GENOMIC DNA]</scope>
    <source>
        <strain evidence="4 5">KMU-156</strain>
    </source>
</reference>
<dbReference type="InterPro" id="IPR058486">
    <property type="entry name" value="DUF8173"/>
</dbReference>
<feature type="transmembrane region" description="Helical" evidence="1">
    <location>
        <begin position="330"/>
        <end position="349"/>
    </location>
</feature>